<gene>
    <name evidence="1" type="ORF">GCM10008964_10640</name>
</gene>
<organism evidence="1 2">
    <name type="scientific">Methylophaga marina</name>
    <dbReference type="NCBI Taxonomy" id="45495"/>
    <lineage>
        <taxon>Bacteria</taxon>
        <taxon>Pseudomonadati</taxon>
        <taxon>Pseudomonadota</taxon>
        <taxon>Gammaproteobacteria</taxon>
        <taxon>Thiotrichales</taxon>
        <taxon>Piscirickettsiaceae</taxon>
        <taxon>Methylophaga</taxon>
    </lineage>
</organism>
<comment type="caution">
    <text evidence="1">The sequence shown here is derived from an EMBL/GenBank/DDBJ whole genome shotgun (WGS) entry which is preliminary data.</text>
</comment>
<evidence type="ECO:0000313" key="1">
    <source>
        <dbReference type="EMBL" id="GAA0221007.1"/>
    </source>
</evidence>
<dbReference type="RefSeq" id="WP_286304364.1">
    <property type="nucleotide sequence ID" value="NZ_AP027741.1"/>
</dbReference>
<dbReference type="InterPro" id="IPR014955">
    <property type="entry name" value="DUF1826"/>
</dbReference>
<sequence>MTALAINKTESINHIKYASDTIDLADIYDQFVNLVVWQRQLNAAITEDVSALLNTHTSFAFRAVLKPSEVHEWLRGSLKQQAYTALENDIASIAEIFADLFDLSHVGLRLELLNKTMCPRFHVDKLMCRLVSTYAGNTTQWLTEDNVDRTKLGAGANGLPDETSGIYINEEAIQQASPGDVLLMKGQAWPNSSLPALVHRSPSASALSPRLLLGIDFA</sequence>
<dbReference type="Pfam" id="PF08856">
    <property type="entry name" value="DUF1826"/>
    <property type="match status" value="1"/>
</dbReference>
<accession>A0ABP3D294</accession>
<protein>
    <submittedName>
        <fullName evidence="1">DUF1826 domain-containing protein</fullName>
    </submittedName>
</protein>
<keyword evidence="2" id="KW-1185">Reference proteome</keyword>
<reference evidence="2" key="1">
    <citation type="journal article" date="2019" name="Int. J. Syst. Evol. Microbiol.">
        <title>The Global Catalogue of Microorganisms (GCM) 10K type strain sequencing project: providing services to taxonomists for standard genome sequencing and annotation.</title>
        <authorList>
            <consortium name="The Broad Institute Genomics Platform"/>
            <consortium name="The Broad Institute Genome Sequencing Center for Infectious Disease"/>
            <person name="Wu L."/>
            <person name="Ma J."/>
        </authorList>
    </citation>
    <scope>NUCLEOTIDE SEQUENCE [LARGE SCALE GENOMIC DNA]</scope>
    <source>
        <strain evidence="2">JCM 6886</strain>
    </source>
</reference>
<dbReference type="EMBL" id="BAAADG010000004">
    <property type="protein sequence ID" value="GAA0221007.1"/>
    <property type="molecule type" value="Genomic_DNA"/>
</dbReference>
<proteinExistence type="predicted"/>
<evidence type="ECO:0000313" key="2">
    <source>
        <dbReference type="Proteomes" id="UP001501476"/>
    </source>
</evidence>
<dbReference type="Proteomes" id="UP001501476">
    <property type="component" value="Unassembled WGS sequence"/>
</dbReference>
<name>A0ABP3D294_9GAMM</name>